<evidence type="ECO:0000313" key="3">
    <source>
        <dbReference type="Proteomes" id="UP001168821"/>
    </source>
</evidence>
<evidence type="ECO:0000256" key="1">
    <source>
        <dbReference type="SAM" id="Phobius"/>
    </source>
</evidence>
<accession>A0AA38IWI2</accession>
<evidence type="ECO:0000313" key="2">
    <source>
        <dbReference type="EMBL" id="KAJ3664802.1"/>
    </source>
</evidence>
<keyword evidence="3" id="KW-1185">Reference proteome</keyword>
<dbReference type="Proteomes" id="UP001168821">
    <property type="component" value="Unassembled WGS sequence"/>
</dbReference>
<comment type="caution">
    <text evidence="2">The sequence shown here is derived from an EMBL/GenBank/DDBJ whole genome shotgun (WGS) entry which is preliminary data.</text>
</comment>
<protein>
    <submittedName>
        <fullName evidence="2">Uncharacterized protein</fullName>
    </submittedName>
</protein>
<name>A0AA38IWI2_9CUCU</name>
<feature type="transmembrane region" description="Helical" evidence="1">
    <location>
        <begin position="92"/>
        <end position="118"/>
    </location>
</feature>
<keyword evidence="1" id="KW-1133">Transmembrane helix</keyword>
<keyword evidence="1" id="KW-0472">Membrane</keyword>
<sequence length="140" mass="15342">MFGATCEVDRCNIIPSPGINKNPPRKGILFMVIRPFNCPKKPAKAHNGTKLRSDLTKLFPFLLISRGQTSHNMFLFVFAVSIGGGDYSDPAVWSSAGVIFSTVWVYIGVLISYSFFHVSVLKFGGRKRGGSANKIEALTN</sequence>
<proteinExistence type="predicted"/>
<gene>
    <name evidence="2" type="ORF">Zmor_000345</name>
</gene>
<dbReference type="EMBL" id="JALNTZ010000001">
    <property type="protein sequence ID" value="KAJ3664802.1"/>
    <property type="molecule type" value="Genomic_DNA"/>
</dbReference>
<feature type="transmembrane region" description="Helical" evidence="1">
    <location>
        <begin position="58"/>
        <end position="80"/>
    </location>
</feature>
<reference evidence="2" key="1">
    <citation type="journal article" date="2023" name="G3 (Bethesda)">
        <title>Whole genome assemblies of Zophobas morio and Tenebrio molitor.</title>
        <authorList>
            <person name="Kaur S."/>
            <person name="Stinson S.A."/>
            <person name="diCenzo G.C."/>
        </authorList>
    </citation>
    <scope>NUCLEOTIDE SEQUENCE</scope>
    <source>
        <strain evidence="2">QUZm001</strain>
    </source>
</reference>
<keyword evidence="1" id="KW-0812">Transmembrane</keyword>
<dbReference type="AlphaFoldDB" id="A0AA38IWI2"/>
<organism evidence="2 3">
    <name type="scientific">Zophobas morio</name>
    <dbReference type="NCBI Taxonomy" id="2755281"/>
    <lineage>
        <taxon>Eukaryota</taxon>
        <taxon>Metazoa</taxon>
        <taxon>Ecdysozoa</taxon>
        <taxon>Arthropoda</taxon>
        <taxon>Hexapoda</taxon>
        <taxon>Insecta</taxon>
        <taxon>Pterygota</taxon>
        <taxon>Neoptera</taxon>
        <taxon>Endopterygota</taxon>
        <taxon>Coleoptera</taxon>
        <taxon>Polyphaga</taxon>
        <taxon>Cucujiformia</taxon>
        <taxon>Tenebrionidae</taxon>
        <taxon>Zophobas</taxon>
    </lineage>
</organism>